<evidence type="ECO:0000313" key="2">
    <source>
        <dbReference type="Proteomes" id="UP000708208"/>
    </source>
</evidence>
<reference evidence="1" key="1">
    <citation type="submission" date="2021-06" db="EMBL/GenBank/DDBJ databases">
        <authorList>
            <person name="Hodson N. C."/>
            <person name="Mongue J. A."/>
            <person name="Jaron S. K."/>
        </authorList>
    </citation>
    <scope>NUCLEOTIDE SEQUENCE</scope>
</reference>
<dbReference type="AlphaFoldDB" id="A0A8J2PHB3"/>
<evidence type="ECO:0000313" key="1">
    <source>
        <dbReference type="EMBL" id="CAG7786044.1"/>
    </source>
</evidence>
<dbReference type="Proteomes" id="UP000708208">
    <property type="component" value="Unassembled WGS sequence"/>
</dbReference>
<name>A0A8J2PHB3_9HEXA</name>
<sequence length="48" mass="5172">LRNKNQVGGCGGSDKRKNLKYTRMGSERSGIIVNGELSSSDTLKSDTI</sequence>
<accession>A0A8J2PHB3</accession>
<dbReference type="EMBL" id="CAJVCH010309429">
    <property type="protein sequence ID" value="CAG7786044.1"/>
    <property type="molecule type" value="Genomic_DNA"/>
</dbReference>
<organism evidence="1 2">
    <name type="scientific">Allacma fusca</name>
    <dbReference type="NCBI Taxonomy" id="39272"/>
    <lineage>
        <taxon>Eukaryota</taxon>
        <taxon>Metazoa</taxon>
        <taxon>Ecdysozoa</taxon>
        <taxon>Arthropoda</taxon>
        <taxon>Hexapoda</taxon>
        <taxon>Collembola</taxon>
        <taxon>Symphypleona</taxon>
        <taxon>Sminthuridae</taxon>
        <taxon>Allacma</taxon>
    </lineage>
</organism>
<keyword evidence="2" id="KW-1185">Reference proteome</keyword>
<proteinExistence type="predicted"/>
<comment type="caution">
    <text evidence="1">The sequence shown here is derived from an EMBL/GenBank/DDBJ whole genome shotgun (WGS) entry which is preliminary data.</text>
</comment>
<protein>
    <submittedName>
        <fullName evidence="1">Uncharacterized protein</fullName>
    </submittedName>
</protein>
<feature type="non-terminal residue" evidence="1">
    <location>
        <position position="1"/>
    </location>
</feature>
<gene>
    <name evidence="1" type="ORF">AFUS01_LOCUS24628</name>
</gene>